<keyword evidence="4 8" id="KW-0808">Transferase</keyword>
<evidence type="ECO:0000259" key="7">
    <source>
        <dbReference type="Pfam" id="PF13712"/>
    </source>
</evidence>
<dbReference type="PANTHER" id="PTHR43179:SF12">
    <property type="entry name" value="GALACTOFURANOSYLTRANSFERASE GLFT2"/>
    <property type="match status" value="1"/>
</dbReference>
<keyword evidence="9" id="KW-1185">Reference proteome</keyword>
<evidence type="ECO:0000256" key="2">
    <source>
        <dbReference type="ARBA" id="ARBA00006739"/>
    </source>
</evidence>
<name>A0A840I8V6_9ACTN</name>
<evidence type="ECO:0000256" key="3">
    <source>
        <dbReference type="ARBA" id="ARBA00022676"/>
    </source>
</evidence>
<protein>
    <submittedName>
        <fullName evidence="8">GT2 family glycosyltransferase</fullName>
    </submittedName>
</protein>
<dbReference type="RefSeq" id="WP_183338734.1">
    <property type="nucleotide sequence ID" value="NZ_JACHNU010000001.1"/>
</dbReference>
<comment type="caution">
    <text evidence="8">The sequence shown here is derived from an EMBL/GenBank/DDBJ whole genome shotgun (WGS) entry which is preliminary data.</text>
</comment>
<reference evidence="8 9" key="1">
    <citation type="submission" date="2020-08" db="EMBL/GenBank/DDBJ databases">
        <title>Genomic Encyclopedia of Archaeal and Bacterial Type Strains, Phase II (KMG-II): from individual species to whole genera.</title>
        <authorList>
            <person name="Goeker M."/>
        </authorList>
    </citation>
    <scope>NUCLEOTIDE SEQUENCE [LARGE SCALE GENOMIC DNA]</scope>
    <source>
        <strain evidence="8 9">DSM 23288</strain>
    </source>
</reference>
<evidence type="ECO:0000256" key="5">
    <source>
        <dbReference type="SAM" id="MobiDB-lite"/>
    </source>
</evidence>
<dbReference type="Pfam" id="PF00535">
    <property type="entry name" value="Glycos_transf_2"/>
    <property type="match status" value="2"/>
</dbReference>
<comment type="similarity">
    <text evidence="2">Belongs to the glycosyltransferase 2 family.</text>
</comment>
<dbReference type="InterPro" id="IPR029044">
    <property type="entry name" value="Nucleotide-diphossugar_trans"/>
</dbReference>
<dbReference type="Gene3D" id="3.90.550.10">
    <property type="entry name" value="Spore Coat Polysaccharide Biosynthesis Protein SpsA, Chain A"/>
    <property type="match status" value="3"/>
</dbReference>
<dbReference type="PANTHER" id="PTHR43179">
    <property type="entry name" value="RHAMNOSYLTRANSFERASE WBBL"/>
    <property type="match status" value="1"/>
</dbReference>
<evidence type="ECO:0000313" key="9">
    <source>
        <dbReference type="Proteomes" id="UP000585272"/>
    </source>
</evidence>
<accession>A0A840I8V6</accession>
<feature type="domain" description="Glycosyltransferase 2-like" evidence="6">
    <location>
        <begin position="474"/>
        <end position="526"/>
    </location>
</feature>
<keyword evidence="3" id="KW-0328">Glycosyltransferase</keyword>
<dbReference type="InterPro" id="IPR059123">
    <property type="entry name" value="StrF_dom"/>
</dbReference>
<dbReference type="InterPro" id="IPR001173">
    <property type="entry name" value="Glyco_trans_2-like"/>
</dbReference>
<feature type="region of interest" description="Disordered" evidence="5">
    <location>
        <begin position="214"/>
        <end position="238"/>
    </location>
</feature>
<evidence type="ECO:0000259" key="6">
    <source>
        <dbReference type="Pfam" id="PF00535"/>
    </source>
</evidence>
<evidence type="ECO:0000256" key="1">
    <source>
        <dbReference type="ARBA" id="ARBA00004776"/>
    </source>
</evidence>
<dbReference type="Pfam" id="PF13712">
    <property type="entry name" value="Glyco_tranf_2_5"/>
    <property type="match status" value="1"/>
</dbReference>
<dbReference type="EMBL" id="JACHNU010000001">
    <property type="protein sequence ID" value="MBB4660972.1"/>
    <property type="molecule type" value="Genomic_DNA"/>
</dbReference>
<feature type="domain" description="Glycosyltransferase 2-like" evidence="6">
    <location>
        <begin position="257"/>
        <end position="358"/>
    </location>
</feature>
<dbReference type="SUPFAM" id="SSF53448">
    <property type="entry name" value="Nucleotide-diphospho-sugar transferases"/>
    <property type="match status" value="3"/>
</dbReference>
<evidence type="ECO:0000256" key="4">
    <source>
        <dbReference type="ARBA" id="ARBA00022679"/>
    </source>
</evidence>
<gene>
    <name evidence="8" type="ORF">BDZ31_000545</name>
</gene>
<feature type="domain" description="Streptomycin biosynthesis protein StrF" evidence="7">
    <location>
        <begin position="4"/>
        <end position="176"/>
    </location>
</feature>
<proteinExistence type="inferred from homology"/>
<dbReference type="GO" id="GO:0016757">
    <property type="term" value="F:glycosyltransferase activity"/>
    <property type="evidence" value="ECO:0007669"/>
    <property type="project" value="UniProtKB-KW"/>
</dbReference>
<comment type="pathway">
    <text evidence="1">Cell wall biogenesis; cell wall polysaccharide biosynthesis.</text>
</comment>
<sequence>MIGFVVCVGNPAVHARRALRSYALVREPDSVLAELSDASSIHVAYNEALDHFASYDELEALVLLHEDVELTDGGFCDAVRARLRDPEVAVLGTIGARGVRSLAWWRGEHVGFVRETRGVVGTPGSGGPVDAVDGLLLALSPWAVRNLRFDAETFDGFHGYDVDICLGARAAGRTVLAADLGVVHHTKGGYGDRAVWARCDARLRRKWSLGDPGDATSLKYGGGRPTASDMEASDPAGGSSAGSVSLLVVLDGPEHEALRCVTAISELRADQPDHEVVVVADCAPQLEPLLRRLDGDVAVERTDRPVGFAAAATRGIARCRGELVVLLHGAPSVAPDFLAPLVEALGDEAVAAAAAVDPREPNAPAVATAALAARRRDLPAALAPAPRGLELAALCTALARRGEVVAVPASRAGAPAAVARQMRRAPGDGELELSIVIPTLDAAGERTRRCVEAAQLTTEVDHELIVIDNGAPPQGFTAPVNAGLRAARGRYLLVLNDDVELLPGWWEPLRDALDAGAAVVFPETVDGGTRHDFAAWCFALSRATLERFAVADGEFLDPELVVWYQDTDLLQRLRRAGRPPVHVPASRIRHLLSATVKSDEPELHEWIAQQVQADKEAFEAKHGANVAGAAR</sequence>
<evidence type="ECO:0000313" key="8">
    <source>
        <dbReference type="EMBL" id="MBB4660972.1"/>
    </source>
</evidence>
<dbReference type="AlphaFoldDB" id="A0A840I8V6"/>
<organism evidence="8 9">
    <name type="scientific">Conexibacter arvalis</name>
    <dbReference type="NCBI Taxonomy" id="912552"/>
    <lineage>
        <taxon>Bacteria</taxon>
        <taxon>Bacillati</taxon>
        <taxon>Actinomycetota</taxon>
        <taxon>Thermoleophilia</taxon>
        <taxon>Solirubrobacterales</taxon>
        <taxon>Conexibacteraceae</taxon>
        <taxon>Conexibacter</taxon>
    </lineage>
</organism>
<dbReference type="Proteomes" id="UP000585272">
    <property type="component" value="Unassembled WGS sequence"/>
</dbReference>